<gene>
    <name evidence="1" type="ORF">SAMN04488053_103103</name>
</gene>
<reference evidence="2" key="1">
    <citation type="submission" date="2016-10" db="EMBL/GenBank/DDBJ databases">
        <authorList>
            <person name="Varghese N."/>
            <person name="Submissions S."/>
        </authorList>
    </citation>
    <scope>NUCLEOTIDE SEQUENCE [LARGE SCALE GENOMIC DNA]</scope>
    <source>
        <strain evidence="2">CGMCC 1.10369</strain>
    </source>
</reference>
<organism evidence="1 2">
    <name type="scientific">Alkalicoccus daliensis</name>
    <dbReference type="NCBI Taxonomy" id="745820"/>
    <lineage>
        <taxon>Bacteria</taxon>
        <taxon>Bacillati</taxon>
        <taxon>Bacillota</taxon>
        <taxon>Bacilli</taxon>
        <taxon>Bacillales</taxon>
        <taxon>Bacillaceae</taxon>
        <taxon>Alkalicoccus</taxon>
    </lineage>
</organism>
<accession>A0A1H0DVN6</accession>
<dbReference type="STRING" id="745820.SAMN04488053_103103"/>
<dbReference type="AlphaFoldDB" id="A0A1H0DVN6"/>
<sequence>MTLANELQSLQNIKCENGKCVLSVYLNTDPADPDQQKGEWKIRLKNGLKKVEEYLEASVEDKDELKAYKNLSKKVEKEIHDNQTNFQKSVVIFASEEQDLWSVHYLQIPVETNFYWEETPQLEGLESVENKYPHAGVIMPNNHEVRIIDTALGEVNNEWLYEFDSGKEEWSLNEGMGDADSIMSGATHVDKFQRRFEENQHRFYKDMAQKVEKMKKKHEWKELHIVGEADMARTFEEVLQTKPASMVEKNLNQNDAKKVLSEVFK</sequence>
<dbReference type="InterPro" id="IPR042226">
    <property type="entry name" value="eFR1_2_sf"/>
</dbReference>
<evidence type="ECO:0000313" key="1">
    <source>
        <dbReference type="EMBL" id="SDN74220.1"/>
    </source>
</evidence>
<dbReference type="Gene3D" id="3.30.420.60">
    <property type="entry name" value="eRF1 domain 2"/>
    <property type="match status" value="1"/>
</dbReference>
<dbReference type="OrthoDB" id="5241360at2"/>
<dbReference type="InterPro" id="IPR040983">
    <property type="entry name" value="Bact_RF_family5"/>
</dbReference>
<keyword evidence="2" id="KW-1185">Reference proteome</keyword>
<dbReference type="RefSeq" id="WP_090842019.1">
    <property type="nucleotide sequence ID" value="NZ_FNIL01000003.1"/>
</dbReference>
<proteinExistence type="predicted"/>
<dbReference type="Pfam" id="PF18846">
    <property type="entry name" value="baeRF_family5"/>
    <property type="match status" value="1"/>
</dbReference>
<evidence type="ECO:0008006" key="3">
    <source>
        <dbReference type="Google" id="ProtNLM"/>
    </source>
</evidence>
<dbReference type="Proteomes" id="UP000198778">
    <property type="component" value="Unassembled WGS sequence"/>
</dbReference>
<evidence type="ECO:0000313" key="2">
    <source>
        <dbReference type="Proteomes" id="UP000198778"/>
    </source>
</evidence>
<dbReference type="EMBL" id="FNIL01000003">
    <property type="protein sequence ID" value="SDN74220.1"/>
    <property type="molecule type" value="Genomic_DNA"/>
</dbReference>
<name>A0A1H0DVN6_9BACI</name>
<protein>
    <recommendedName>
        <fullName evidence="3">Protein required for attachment to host cells</fullName>
    </recommendedName>
</protein>